<sequence length="990" mass="116523">MHNFQKPENALKRAAELRTIGQNDEALQILHSAIGHRSFRIQGWDMVQEQIMLEYVALCIDQDKLRMARDGLHQYRLVAQHANVTSLGKVVVELLDHAEERLRTIKAEIAADKSKADSLQKAKLAGGFDNEYGETPEDLMSYTLQAEVRDITARSLHQVFRFLWETYKMILDIMRATPKLEKVYHDTARKAILFCKENDRVSEFKRLCDVLRAHNSFLVKMKHKPEMECMLKPELHIETRINQLITACDMSLWKEAFNTVEDLYTLGIREYIAKTFQGSVSVLGQQKEKLLKWLAIFYEKLALIFWVSDLHLFHALAVLRYVMHIRMYKKKVSPEDIEYMCSKAVLAVLAIPNQTNEEGETSEVISSMSTSTYEAHKRMAALLGYNTIPTKESLHYALTVKNILPMANENTKKLYALIQKTGCVSMQLCKQVIPLLEETSAPVVEEAAATTQNSDIKIERLFSTTTQVMFFDKLSIYYPKVKGVVFHKVLLSISQVYATMNISYFVKTICPKEFYPWTEAEKNIVELVRRGLCHVRLDYSNGVLYFNSSKGTADSMVAVRHNLTNLGRNLYYAMRLLEPVKEKKAEEKHLQVVYMKTSIEKERQRLTQRTNEIYQRRQEHQEEMLRAEEERRKQEIQEKLLEEKAEKERREGALRQMENQRKKDEKMKVKLETAQQMLEVIKKLGGNQGSKIVIKGKTLDEITVTDVMDGFVDFDDVEKAQEELKLRERQEIAKQRRAEVKRIDHLVRALRDRQQELYADWQKRVHEEDTKVLLEVQKERENKYKEAAEAMLMEKNAFKEVMAYKAKWVEENMRQRKEVYDEEVEKQRSRLHAKLVRDKIQRARDRFVIEMRKREAEEEERRREEERAKREEEEKRKMEEEEGRRRKLMEIAEKQRAKELEIQRRLDEQAGRGADAMGRQEGRRGDSRQKSQPRDEESDKEWRAGAKNAEPVSPKKEAADQEKPRRFRLFSLRSKEQPSEKKENHDSWRR</sequence>
<dbReference type="GO" id="GO:0033290">
    <property type="term" value="C:eukaryotic 48S preinitiation complex"/>
    <property type="evidence" value="ECO:0007669"/>
    <property type="project" value="UniProtKB-UniRule"/>
</dbReference>
<dbReference type="GO" id="GO:0003729">
    <property type="term" value="F:mRNA binding"/>
    <property type="evidence" value="ECO:0007669"/>
    <property type="project" value="TreeGrafter"/>
</dbReference>
<accession>A0AAD8LR80</accession>
<dbReference type="Pfam" id="PF22591">
    <property type="entry name" value="eIF3a_PCI_TPR-like"/>
    <property type="match status" value="1"/>
</dbReference>
<gene>
    <name evidence="7" type="ORF">BgAZ_401200</name>
</gene>
<evidence type="ECO:0000259" key="6">
    <source>
        <dbReference type="Pfam" id="PF22591"/>
    </source>
</evidence>
<evidence type="ECO:0000313" key="7">
    <source>
        <dbReference type="EMBL" id="KAK1442090.1"/>
    </source>
</evidence>
<dbReference type="GO" id="GO:0071541">
    <property type="term" value="C:eukaryotic translation initiation factor 3 complex, eIF3m"/>
    <property type="evidence" value="ECO:0007669"/>
    <property type="project" value="TreeGrafter"/>
</dbReference>
<dbReference type="GO" id="GO:0043614">
    <property type="term" value="C:multi-eIF complex"/>
    <property type="evidence" value="ECO:0007669"/>
    <property type="project" value="TreeGrafter"/>
</dbReference>
<evidence type="ECO:0000256" key="3">
    <source>
        <dbReference type="ARBA" id="ARBA00022917"/>
    </source>
</evidence>
<dbReference type="Proteomes" id="UP001230268">
    <property type="component" value="Unassembled WGS sequence"/>
</dbReference>
<proteinExistence type="inferred from homology"/>
<comment type="caution">
    <text evidence="7">The sequence shown here is derived from an EMBL/GenBank/DDBJ whole genome shotgun (WGS) entry which is preliminary data.</text>
</comment>
<evidence type="ECO:0000256" key="4">
    <source>
        <dbReference type="HAMAP-Rule" id="MF_03000"/>
    </source>
</evidence>
<dbReference type="InterPro" id="IPR054711">
    <property type="entry name" value="eIF3a_PCI_TPR-like"/>
</dbReference>
<dbReference type="InterPro" id="IPR027512">
    <property type="entry name" value="EIF3A"/>
</dbReference>
<keyword evidence="3 4" id="KW-0648">Protein biosynthesis</keyword>
<dbReference type="HAMAP" id="MF_03000">
    <property type="entry name" value="eIF3a"/>
    <property type="match status" value="1"/>
</dbReference>
<keyword evidence="2 4" id="KW-0396">Initiation factor</keyword>
<feature type="compositionally biased region" description="Basic and acidic residues" evidence="5">
    <location>
        <begin position="973"/>
        <end position="990"/>
    </location>
</feature>
<feature type="compositionally biased region" description="Basic and acidic residues" evidence="5">
    <location>
        <begin position="918"/>
        <end position="944"/>
    </location>
</feature>
<dbReference type="EMBL" id="JAVEPI010000004">
    <property type="protein sequence ID" value="KAK1442090.1"/>
    <property type="molecule type" value="Genomic_DNA"/>
</dbReference>
<dbReference type="PANTHER" id="PTHR14005:SF0">
    <property type="entry name" value="EUKARYOTIC TRANSLATION INITIATION FACTOR 3 SUBUNIT A"/>
    <property type="match status" value="1"/>
</dbReference>
<name>A0AAD8LR80_BABGI</name>
<keyword evidence="4" id="KW-0694">RNA-binding</keyword>
<keyword evidence="4" id="KW-0175">Coiled coil</keyword>
<keyword evidence="1 4" id="KW-0963">Cytoplasm</keyword>
<feature type="region of interest" description="Disordered" evidence="5">
    <location>
        <begin position="853"/>
        <end position="990"/>
    </location>
</feature>
<feature type="compositionally biased region" description="Basic and acidic residues" evidence="5">
    <location>
        <begin position="953"/>
        <end position="964"/>
    </location>
</feature>
<comment type="function">
    <text evidence="4">RNA-binding component of the eukaryotic translation initiation factor 3 (eIF-3) complex, which is involved in protein synthesis of a specialized repertoire of mRNAs and, together with other initiation factors, stimulates binding of mRNA and methionyl-tRNAi to the 40S ribosome. The eIF-3 complex specifically targets and initiates translation of a subset of mRNAs involved in cell proliferation.</text>
</comment>
<dbReference type="GO" id="GO:0001732">
    <property type="term" value="P:formation of cytoplasmic translation initiation complex"/>
    <property type="evidence" value="ECO:0007669"/>
    <property type="project" value="UniProtKB-UniRule"/>
</dbReference>
<reference evidence="7" key="1">
    <citation type="submission" date="2023-08" db="EMBL/GenBank/DDBJ databases">
        <title>Draft sequence of the Babesia gibsoni genome.</title>
        <authorList>
            <person name="Yamagishi J.Y."/>
            <person name="Xuan X.X."/>
        </authorList>
    </citation>
    <scope>NUCLEOTIDE SEQUENCE</scope>
    <source>
        <strain evidence="7">Azabu</strain>
    </source>
</reference>
<comment type="subcellular location">
    <subcellularLocation>
        <location evidence="4">Cytoplasm</location>
    </subcellularLocation>
</comment>
<organism evidence="7 8">
    <name type="scientific">Babesia gibsoni</name>
    <dbReference type="NCBI Taxonomy" id="33632"/>
    <lineage>
        <taxon>Eukaryota</taxon>
        <taxon>Sar</taxon>
        <taxon>Alveolata</taxon>
        <taxon>Apicomplexa</taxon>
        <taxon>Aconoidasida</taxon>
        <taxon>Piroplasmida</taxon>
        <taxon>Babesiidae</taxon>
        <taxon>Babesia</taxon>
    </lineage>
</organism>
<dbReference type="GO" id="GO:0016282">
    <property type="term" value="C:eukaryotic 43S preinitiation complex"/>
    <property type="evidence" value="ECO:0007669"/>
    <property type="project" value="UniProtKB-UniRule"/>
</dbReference>
<keyword evidence="8" id="KW-1185">Reference proteome</keyword>
<dbReference type="AlphaFoldDB" id="A0AAD8LR80"/>
<dbReference type="Gene3D" id="4.10.860.10">
    <property type="entry name" value="UVR domain"/>
    <property type="match status" value="1"/>
</dbReference>
<feature type="domain" description="eIF3a PCI" evidence="6">
    <location>
        <begin position="8"/>
        <end position="420"/>
    </location>
</feature>
<comment type="subunit">
    <text evidence="4">Component of the eukaryotic translation initiation factor 3 (eIF-3) complex.</text>
</comment>
<dbReference type="GO" id="GO:0002188">
    <property type="term" value="P:translation reinitiation"/>
    <property type="evidence" value="ECO:0007669"/>
    <property type="project" value="TreeGrafter"/>
</dbReference>
<dbReference type="GO" id="GO:0071540">
    <property type="term" value="C:eukaryotic translation initiation factor 3 complex, eIF3e"/>
    <property type="evidence" value="ECO:0007669"/>
    <property type="project" value="TreeGrafter"/>
</dbReference>
<evidence type="ECO:0000256" key="5">
    <source>
        <dbReference type="SAM" id="MobiDB-lite"/>
    </source>
</evidence>
<dbReference type="Gene3D" id="1.25.40.860">
    <property type="match status" value="2"/>
</dbReference>
<feature type="coiled-coil region" evidence="4">
    <location>
        <begin position="603"/>
        <end position="677"/>
    </location>
</feature>
<dbReference type="PANTHER" id="PTHR14005">
    <property type="entry name" value="EUKARYOTIC TRANSLATION INITIATION FACTOR 3, THETA SUBUNIT"/>
    <property type="match status" value="1"/>
</dbReference>
<evidence type="ECO:0000313" key="8">
    <source>
        <dbReference type="Proteomes" id="UP001230268"/>
    </source>
</evidence>
<evidence type="ECO:0000256" key="1">
    <source>
        <dbReference type="ARBA" id="ARBA00022490"/>
    </source>
</evidence>
<feature type="compositionally biased region" description="Basic and acidic residues" evidence="5">
    <location>
        <begin position="853"/>
        <end position="910"/>
    </location>
</feature>
<evidence type="ECO:0000256" key="2">
    <source>
        <dbReference type="ARBA" id="ARBA00022540"/>
    </source>
</evidence>
<comment type="similarity">
    <text evidence="4">Belongs to the eIF-3 subunit A family.</text>
</comment>
<dbReference type="GO" id="GO:0003743">
    <property type="term" value="F:translation initiation factor activity"/>
    <property type="evidence" value="ECO:0007669"/>
    <property type="project" value="UniProtKB-UniRule"/>
</dbReference>
<protein>
    <recommendedName>
        <fullName evidence="4">Eukaryotic translation initiation factor 3 subunit A</fullName>
        <shortName evidence="4">eIF3a</shortName>
    </recommendedName>
    <alternativeName>
        <fullName evidence="4">Eukaryotic translation initiation factor 3 subunit 10</fullName>
    </alternativeName>
</protein>